<evidence type="ECO:0000256" key="1">
    <source>
        <dbReference type="SAM" id="Phobius"/>
    </source>
</evidence>
<feature type="transmembrane region" description="Helical" evidence="1">
    <location>
        <begin position="161"/>
        <end position="185"/>
    </location>
</feature>
<protein>
    <submittedName>
        <fullName evidence="2">DUF2812 domain-containing protein</fullName>
    </submittedName>
</protein>
<proteinExistence type="predicted"/>
<dbReference type="InterPro" id="IPR021359">
    <property type="entry name" value="DUF2812"/>
</dbReference>
<feature type="transmembrane region" description="Helical" evidence="1">
    <location>
        <begin position="128"/>
        <end position="149"/>
    </location>
</feature>
<dbReference type="RefSeq" id="WP_308460212.1">
    <property type="nucleotide sequence ID" value="NZ_JAJEPS010000025.1"/>
</dbReference>
<gene>
    <name evidence="2" type="ORF">LKD36_15875</name>
</gene>
<keyword evidence="1" id="KW-0812">Transmembrane</keyword>
<keyword evidence="1" id="KW-1133">Transmembrane helix</keyword>
<dbReference type="EMBL" id="JAJEPS010000025">
    <property type="protein sequence ID" value="MCC2127630.1"/>
    <property type="molecule type" value="Genomic_DNA"/>
</dbReference>
<feature type="transmembrane region" description="Helical" evidence="1">
    <location>
        <begin position="234"/>
        <end position="254"/>
    </location>
</feature>
<feature type="transmembrane region" description="Helical" evidence="1">
    <location>
        <begin position="206"/>
        <end position="228"/>
    </location>
</feature>
<keyword evidence="3" id="KW-1185">Reference proteome</keyword>
<evidence type="ECO:0000313" key="2">
    <source>
        <dbReference type="EMBL" id="MCC2127630.1"/>
    </source>
</evidence>
<name>A0AAE3ABY6_9FIRM</name>
<dbReference type="Pfam" id="PF11193">
    <property type="entry name" value="DUF2812"/>
    <property type="match status" value="1"/>
</dbReference>
<dbReference type="Proteomes" id="UP001198220">
    <property type="component" value="Unassembled WGS sequence"/>
</dbReference>
<feature type="transmembrane region" description="Helical" evidence="1">
    <location>
        <begin position="274"/>
        <end position="294"/>
    </location>
</feature>
<accession>A0AAE3ABY6</accession>
<comment type="caution">
    <text evidence="2">The sequence shown here is derived from an EMBL/GenBank/DDBJ whole genome shotgun (WGS) entry which is preliminary data.</text>
</comment>
<keyword evidence="1" id="KW-0472">Membrane</keyword>
<organism evidence="2 3">
    <name type="scientific">Hominiventricola filiformis</name>
    <dbReference type="NCBI Taxonomy" id="2885352"/>
    <lineage>
        <taxon>Bacteria</taxon>
        <taxon>Bacillati</taxon>
        <taxon>Bacillota</taxon>
        <taxon>Clostridia</taxon>
        <taxon>Lachnospirales</taxon>
        <taxon>Lachnospiraceae</taxon>
        <taxon>Hominiventricola</taxon>
    </lineage>
</organism>
<sequence length="466" mass="53421">MKNRKRRVELLSFYDHVGISRHLEKMAAKGWMLEKITNLGWVYRRIEPKQLHFTVSYYSKASEFDPEPTEDQKTFYDFCAHTGWQLACSSAQLQIFYNERENPTPIETDAKLEVQAIHASAKKSFIPAYLALLVIALLNGGLFVSGIMGDPIKALSSPSRLFSGFAFLVLAIICLVELICYFGWFHKAKAAAEYGEFLKTPHTATFQKIIMAVILLGALYWIISYIILGSPFERWVAVLMCIYMPALFAIVNAVKQFLKQKKAARGVNRTVTMLSSFVLAFAMMALITFGTLYASSHGVFREKNEETYKHGGITWVIHHDNIPLTVEDLLGADNYEYIKERTGSMSFMLGQFTMSQYPRFDEENYADIPQLEYTLTEVRIPALYNLCKNRLIYEQEELYPLDKHEYKAEDGKAWGANEAYRLYDLEYGVENKYLLCYDNLLVEIDFDWEPTAAQKAVVSEKLGSLK</sequence>
<dbReference type="AlphaFoldDB" id="A0AAE3ABY6"/>
<evidence type="ECO:0000313" key="3">
    <source>
        <dbReference type="Proteomes" id="UP001198220"/>
    </source>
</evidence>
<reference evidence="2 3" key="1">
    <citation type="submission" date="2021-10" db="EMBL/GenBank/DDBJ databases">
        <title>Anaerobic single-cell dispensing facilitates the cultivation of human gut bacteria.</title>
        <authorList>
            <person name="Afrizal A."/>
        </authorList>
    </citation>
    <scope>NUCLEOTIDE SEQUENCE [LARGE SCALE GENOMIC DNA]</scope>
    <source>
        <strain evidence="2 3">CLA-AA-H276</strain>
    </source>
</reference>